<comment type="catalytic activity">
    <reaction evidence="8">
        <text>(E)-4-coumarate + ATP + CoA = (E)-4-coumaroyl-CoA + AMP + diphosphate</text>
        <dbReference type="Rhea" id="RHEA:19641"/>
        <dbReference type="ChEBI" id="CHEBI:12876"/>
        <dbReference type="ChEBI" id="CHEBI:30616"/>
        <dbReference type="ChEBI" id="CHEBI:33019"/>
        <dbReference type="ChEBI" id="CHEBI:57287"/>
        <dbReference type="ChEBI" id="CHEBI:85008"/>
        <dbReference type="ChEBI" id="CHEBI:456215"/>
        <dbReference type="EC" id="6.2.1.12"/>
    </reaction>
    <physiologicalReaction direction="left-to-right" evidence="8">
        <dbReference type="Rhea" id="RHEA:19642"/>
    </physiologicalReaction>
</comment>
<feature type="transmembrane region" description="Helical" evidence="10">
    <location>
        <begin position="103"/>
        <end position="126"/>
    </location>
</feature>
<evidence type="ECO:0000256" key="3">
    <source>
        <dbReference type="ARBA" id="ARBA00012959"/>
    </source>
</evidence>
<evidence type="ECO:0000256" key="6">
    <source>
        <dbReference type="ARBA" id="ARBA00022840"/>
    </source>
</evidence>
<dbReference type="EC" id="6.2.1.12" evidence="3"/>
<dbReference type="GO" id="GO:0050563">
    <property type="term" value="F:trans-feruloyl-CoA synthase activity"/>
    <property type="evidence" value="ECO:0007669"/>
    <property type="project" value="UniProtKB-ARBA"/>
</dbReference>
<evidence type="ECO:0000256" key="1">
    <source>
        <dbReference type="ARBA" id="ARBA00004930"/>
    </source>
</evidence>
<evidence type="ECO:0000313" key="14">
    <source>
        <dbReference type="Proteomes" id="UP000626092"/>
    </source>
</evidence>
<evidence type="ECO:0000256" key="4">
    <source>
        <dbReference type="ARBA" id="ARBA00022598"/>
    </source>
</evidence>
<name>A0A834GPE8_RHOSS</name>
<evidence type="ECO:0000313" key="13">
    <source>
        <dbReference type="EMBL" id="KAF7137634.1"/>
    </source>
</evidence>
<proteinExistence type="inferred from homology"/>
<evidence type="ECO:0000256" key="7">
    <source>
        <dbReference type="ARBA" id="ARBA00023051"/>
    </source>
</evidence>
<dbReference type="GO" id="GO:0005524">
    <property type="term" value="F:ATP binding"/>
    <property type="evidence" value="ECO:0007669"/>
    <property type="project" value="UniProtKB-KW"/>
</dbReference>
<dbReference type="FunFam" id="3.40.50.12780:FF:000003">
    <property type="entry name" value="Long-chain-fatty-acid--CoA ligase FadD"/>
    <property type="match status" value="1"/>
</dbReference>
<dbReference type="EMBL" id="WJXA01000007">
    <property type="protein sequence ID" value="KAF7137634.1"/>
    <property type="molecule type" value="Genomic_DNA"/>
</dbReference>
<keyword evidence="4" id="KW-0436">Ligase</keyword>
<dbReference type="Gene3D" id="3.40.50.12780">
    <property type="entry name" value="N-terminal domain of ligase-like"/>
    <property type="match status" value="1"/>
</dbReference>
<keyword evidence="14" id="KW-1185">Reference proteome</keyword>
<accession>A0A834GPE8</accession>
<evidence type="ECO:0000256" key="5">
    <source>
        <dbReference type="ARBA" id="ARBA00022741"/>
    </source>
</evidence>
<dbReference type="GO" id="GO:0009698">
    <property type="term" value="P:phenylpropanoid metabolic process"/>
    <property type="evidence" value="ECO:0007669"/>
    <property type="project" value="UniProtKB-KW"/>
</dbReference>
<evidence type="ECO:0000256" key="2">
    <source>
        <dbReference type="ARBA" id="ARBA00006432"/>
    </source>
</evidence>
<dbReference type="Gene3D" id="3.30.300.30">
    <property type="match status" value="1"/>
</dbReference>
<evidence type="ECO:0000256" key="9">
    <source>
        <dbReference type="SAM" id="MobiDB-lite"/>
    </source>
</evidence>
<keyword evidence="10" id="KW-0472">Membrane</keyword>
<dbReference type="Pfam" id="PF00501">
    <property type="entry name" value="AMP-binding"/>
    <property type="match status" value="1"/>
</dbReference>
<dbReference type="Pfam" id="PF13193">
    <property type="entry name" value="AMP-binding_C"/>
    <property type="match status" value="1"/>
</dbReference>
<dbReference type="InterPro" id="IPR025110">
    <property type="entry name" value="AMP-bd_C"/>
</dbReference>
<sequence>MATSMNDNLNFTAPKPKPTSHTRNNSHWYSPETGIYHSKHPPVNLPTDPFLDVVSHIFSKPHNGVSALIDSTSGHTIPYSHLYPLVKSMAYGLHQMGISQGDVVLILLPNSIYFPVIVFGVLYLGAVVTTMNPLSTLPEIKKQTLDSNATLAFTLPDCLGKFHQLGLRAIGVPETGGFDLKQMGMSDFDKLIGEKNPISVPRTAIRQEDTAAIMYSSGTTGACKGVVLTHRNLISMIELFVSFEASQYEYSSEGNVHLVVMPMFHIYGLSHSVLGLLSLGSTVVVMKKFDADEMVKAIGRYRVTHFTAVPPLLVALTAKAKIVEGTVWKSLKQVCCGAAPVTRKSIEDFVQTLPHVDFIQGYGMTESTAVGSRGFNTEKCRKHTSMGLMAPNMEARVVDWVTGSFLPPRRSGELWLRGPAVMKGYLNNPEATAITIDEHGWLRTGDIVYFDEEGYLHILDRLKEIIKYKGFQIAPAELEAILVTHPDILDAAVTSAKDEEAGEVPMAFVLKRQGSLLSEAAVIDYVAMQVAPYKKVRKVVFTHSIPRSAAGKILRRELRGLISRI</sequence>
<protein>
    <recommendedName>
        <fullName evidence="3">4-coumarate--CoA ligase</fullName>
        <ecNumber evidence="3">6.2.1.12</ecNumber>
    </recommendedName>
</protein>
<evidence type="ECO:0000259" key="12">
    <source>
        <dbReference type="Pfam" id="PF13193"/>
    </source>
</evidence>
<dbReference type="GO" id="GO:0106286">
    <property type="term" value="F:(E)-caffeate-CoA ligase activity"/>
    <property type="evidence" value="ECO:0007669"/>
    <property type="project" value="UniProtKB-ARBA"/>
</dbReference>
<evidence type="ECO:0000256" key="8">
    <source>
        <dbReference type="ARBA" id="ARBA00034252"/>
    </source>
</evidence>
<organism evidence="13 14">
    <name type="scientific">Rhododendron simsii</name>
    <name type="common">Sims's rhododendron</name>
    <dbReference type="NCBI Taxonomy" id="118357"/>
    <lineage>
        <taxon>Eukaryota</taxon>
        <taxon>Viridiplantae</taxon>
        <taxon>Streptophyta</taxon>
        <taxon>Embryophyta</taxon>
        <taxon>Tracheophyta</taxon>
        <taxon>Spermatophyta</taxon>
        <taxon>Magnoliopsida</taxon>
        <taxon>eudicotyledons</taxon>
        <taxon>Gunneridae</taxon>
        <taxon>Pentapetalae</taxon>
        <taxon>asterids</taxon>
        <taxon>Ericales</taxon>
        <taxon>Ericaceae</taxon>
        <taxon>Ericoideae</taxon>
        <taxon>Rhodoreae</taxon>
        <taxon>Rhododendron</taxon>
    </lineage>
</organism>
<dbReference type="InterPro" id="IPR045851">
    <property type="entry name" value="AMP-bd_C_sf"/>
</dbReference>
<reference evidence="13" key="1">
    <citation type="submission" date="2019-11" db="EMBL/GenBank/DDBJ databases">
        <authorList>
            <person name="Liu Y."/>
            <person name="Hou J."/>
            <person name="Li T.-Q."/>
            <person name="Guan C.-H."/>
            <person name="Wu X."/>
            <person name="Wu H.-Z."/>
            <person name="Ling F."/>
            <person name="Zhang R."/>
            <person name="Shi X.-G."/>
            <person name="Ren J.-P."/>
            <person name="Chen E.-F."/>
            <person name="Sun J.-M."/>
        </authorList>
    </citation>
    <scope>NUCLEOTIDE SEQUENCE</scope>
    <source>
        <strain evidence="13">Adult_tree_wgs_1</strain>
        <tissue evidence="13">Leaves</tissue>
    </source>
</reference>
<dbReference type="GO" id="GO:0005777">
    <property type="term" value="C:peroxisome"/>
    <property type="evidence" value="ECO:0007669"/>
    <property type="project" value="TreeGrafter"/>
</dbReference>
<keyword evidence="10" id="KW-0812">Transmembrane</keyword>
<dbReference type="PANTHER" id="PTHR24096">
    <property type="entry name" value="LONG-CHAIN-FATTY-ACID--COA LIGASE"/>
    <property type="match status" value="1"/>
</dbReference>
<dbReference type="InterPro" id="IPR000873">
    <property type="entry name" value="AMP-dep_synth/lig_dom"/>
</dbReference>
<feature type="region of interest" description="Disordered" evidence="9">
    <location>
        <begin position="1"/>
        <end position="26"/>
    </location>
</feature>
<comment type="pathway">
    <text evidence="1">Phytoalexin biosynthesis; 3,4',5-trihydroxystilbene biosynthesis; 3,4',5-trihydroxystilbene from trans-4-coumarate: step 1/2.</text>
</comment>
<dbReference type="SUPFAM" id="SSF56801">
    <property type="entry name" value="Acetyl-CoA synthetase-like"/>
    <property type="match status" value="1"/>
</dbReference>
<dbReference type="GO" id="GO:0016207">
    <property type="term" value="F:4-coumarate-CoA ligase activity"/>
    <property type="evidence" value="ECO:0007669"/>
    <property type="project" value="UniProtKB-EC"/>
</dbReference>
<feature type="domain" description="AMP-binding enzyme C-terminal" evidence="12">
    <location>
        <begin position="477"/>
        <end position="552"/>
    </location>
</feature>
<dbReference type="GO" id="GO:0006744">
    <property type="term" value="P:ubiquinone biosynthetic process"/>
    <property type="evidence" value="ECO:0007669"/>
    <property type="project" value="TreeGrafter"/>
</dbReference>
<keyword evidence="6" id="KW-0067">ATP-binding</keyword>
<keyword evidence="5" id="KW-0547">Nucleotide-binding</keyword>
<evidence type="ECO:0000256" key="10">
    <source>
        <dbReference type="SAM" id="Phobius"/>
    </source>
</evidence>
<dbReference type="Proteomes" id="UP000626092">
    <property type="component" value="Unassembled WGS sequence"/>
</dbReference>
<feature type="compositionally biased region" description="Polar residues" evidence="9">
    <location>
        <begin position="1"/>
        <end position="11"/>
    </location>
</feature>
<feature type="domain" description="AMP-dependent synthetase/ligase" evidence="11">
    <location>
        <begin position="66"/>
        <end position="426"/>
    </location>
</feature>
<keyword evidence="7" id="KW-0587">Phenylpropanoid metabolism</keyword>
<dbReference type="FunFam" id="3.30.300.30:FF:000007">
    <property type="entry name" value="4-coumarate--CoA ligase 2"/>
    <property type="match status" value="1"/>
</dbReference>
<evidence type="ECO:0000259" key="11">
    <source>
        <dbReference type="Pfam" id="PF00501"/>
    </source>
</evidence>
<dbReference type="OrthoDB" id="10253869at2759"/>
<dbReference type="AlphaFoldDB" id="A0A834GPE8"/>
<dbReference type="PANTHER" id="PTHR24096:SF149">
    <property type="entry name" value="AMP-BINDING DOMAIN-CONTAINING PROTEIN-RELATED"/>
    <property type="match status" value="1"/>
</dbReference>
<keyword evidence="10" id="KW-1133">Transmembrane helix</keyword>
<comment type="similarity">
    <text evidence="2">Belongs to the ATP-dependent AMP-binding enzyme family.</text>
</comment>
<gene>
    <name evidence="13" type="ORF">RHSIM_Rhsim07G0135800</name>
</gene>
<dbReference type="CDD" id="cd05904">
    <property type="entry name" value="4CL"/>
    <property type="match status" value="1"/>
</dbReference>
<comment type="caution">
    <text evidence="13">The sequence shown here is derived from an EMBL/GenBank/DDBJ whole genome shotgun (WGS) entry which is preliminary data.</text>
</comment>
<dbReference type="InterPro" id="IPR042099">
    <property type="entry name" value="ANL_N_sf"/>
</dbReference>